<reference evidence="3 4" key="1">
    <citation type="submission" date="2007-03" db="EMBL/GenBank/DDBJ databases">
        <title>Complete sequence of Desulfotomaculum reducens MI-1.</title>
        <authorList>
            <consortium name="US DOE Joint Genome Institute"/>
            <person name="Copeland A."/>
            <person name="Lucas S."/>
            <person name="Lapidus A."/>
            <person name="Barry K."/>
            <person name="Detter J.C."/>
            <person name="Glavina del Rio T."/>
            <person name="Hammon N."/>
            <person name="Israni S."/>
            <person name="Dalin E."/>
            <person name="Tice H."/>
            <person name="Pitluck S."/>
            <person name="Sims D."/>
            <person name="Brettin T."/>
            <person name="Bruce D."/>
            <person name="Han C."/>
            <person name="Tapia R."/>
            <person name="Schmutz J."/>
            <person name="Larimer F."/>
            <person name="Land M."/>
            <person name="Hauser L."/>
            <person name="Kyrpides N."/>
            <person name="Kim E."/>
            <person name="Tebo B.M."/>
            <person name="Richardson P."/>
        </authorList>
    </citation>
    <scope>NUCLEOTIDE SEQUENCE [LARGE SCALE GENOMIC DNA]</scope>
    <source>
        <strain evidence="3 4">MI-1</strain>
    </source>
</reference>
<dbReference type="PROSITE" id="PS00922">
    <property type="entry name" value="TRANSGLYCOSYLASE"/>
    <property type="match status" value="1"/>
</dbReference>
<feature type="domain" description="Transglycosylase SLT" evidence="2">
    <location>
        <begin position="96"/>
        <end position="193"/>
    </location>
</feature>
<organism evidence="3 4">
    <name type="scientific">Desulforamulus reducens (strain ATCC BAA-1160 / DSM 100696 / MI-1)</name>
    <name type="common">Desulfotomaculum reducens</name>
    <dbReference type="NCBI Taxonomy" id="349161"/>
    <lineage>
        <taxon>Bacteria</taxon>
        <taxon>Bacillati</taxon>
        <taxon>Bacillota</taxon>
        <taxon>Clostridia</taxon>
        <taxon>Eubacteriales</taxon>
        <taxon>Peptococcaceae</taxon>
        <taxon>Desulforamulus</taxon>
    </lineage>
</organism>
<dbReference type="GO" id="GO:0000270">
    <property type="term" value="P:peptidoglycan metabolic process"/>
    <property type="evidence" value="ECO:0007669"/>
    <property type="project" value="InterPro"/>
</dbReference>
<keyword evidence="4" id="KW-1185">Reference proteome</keyword>
<gene>
    <name evidence="3" type="ordered locus">Dred_2511</name>
</gene>
<dbReference type="InterPro" id="IPR023346">
    <property type="entry name" value="Lysozyme-like_dom_sf"/>
</dbReference>
<protein>
    <submittedName>
        <fullName evidence="3">Lytic transglycosylase, catalytic</fullName>
    </submittedName>
</protein>
<dbReference type="CDD" id="cd00254">
    <property type="entry name" value="LT-like"/>
    <property type="match status" value="1"/>
</dbReference>
<accession>A4J7G8</accession>
<dbReference type="KEGG" id="drm:Dred_2511"/>
<dbReference type="Gene3D" id="1.10.530.10">
    <property type="match status" value="1"/>
</dbReference>
<dbReference type="HOGENOM" id="CLU_065765_4_4_9"/>
<dbReference type="SUPFAM" id="SSF53955">
    <property type="entry name" value="Lysozyme-like"/>
    <property type="match status" value="1"/>
</dbReference>
<evidence type="ECO:0000259" key="2">
    <source>
        <dbReference type="Pfam" id="PF01464"/>
    </source>
</evidence>
<comment type="similarity">
    <text evidence="1">Belongs to the transglycosylase Slt family.</text>
</comment>
<dbReference type="Pfam" id="PF01464">
    <property type="entry name" value="SLT"/>
    <property type="match status" value="1"/>
</dbReference>
<dbReference type="RefSeq" id="WP_011878819.1">
    <property type="nucleotide sequence ID" value="NC_009253.1"/>
</dbReference>
<evidence type="ECO:0000256" key="1">
    <source>
        <dbReference type="ARBA" id="ARBA00007734"/>
    </source>
</evidence>
<dbReference type="EMBL" id="CP000612">
    <property type="protein sequence ID" value="ABO51021.1"/>
    <property type="molecule type" value="Genomic_DNA"/>
</dbReference>
<evidence type="ECO:0000313" key="3">
    <source>
        <dbReference type="EMBL" id="ABO51021.1"/>
    </source>
</evidence>
<dbReference type="eggNOG" id="COG0741">
    <property type="taxonomic scope" value="Bacteria"/>
</dbReference>
<dbReference type="CAZy" id="GH23">
    <property type="family name" value="Glycoside Hydrolase Family 23"/>
</dbReference>
<dbReference type="InterPro" id="IPR008258">
    <property type="entry name" value="Transglycosylase_SLT_dom_1"/>
</dbReference>
<evidence type="ECO:0000313" key="4">
    <source>
        <dbReference type="Proteomes" id="UP000001556"/>
    </source>
</evidence>
<dbReference type="AlphaFoldDB" id="A4J7G8"/>
<proteinExistence type="inferred from homology"/>
<dbReference type="Proteomes" id="UP000001556">
    <property type="component" value="Chromosome"/>
</dbReference>
<dbReference type="GO" id="GO:0008933">
    <property type="term" value="F:peptidoglycan lytic transglycosylase activity"/>
    <property type="evidence" value="ECO:0007669"/>
    <property type="project" value="InterPro"/>
</dbReference>
<dbReference type="InterPro" id="IPR000189">
    <property type="entry name" value="Transglyc_AS"/>
</dbReference>
<dbReference type="STRING" id="349161.Dred_2511"/>
<dbReference type="PANTHER" id="PTHR37423:SF2">
    <property type="entry name" value="MEMBRANE-BOUND LYTIC MUREIN TRANSGLYCOSYLASE C"/>
    <property type="match status" value="1"/>
</dbReference>
<dbReference type="GO" id="GO:0016020">
    <property type="term" value="C:membrane"/>
    <property type="evidence" value="ECO:0007669"/>
    <property type="project" value="InterPro"/>
</dbReference>
<name>A4J7G8_DESRM</name>
<sequence length="217" mass="23286">MDASLVAQLIRLQALEIGINGTQENKSEQSAEFSLMLAKLIAAKAGVRGNTLPLNPGVNLAEVPFLPSKQARASAAAAAASFRAAVGPVREYEAMVEKSALRHGIDPALCKAVARAESDFNPRVTSRTGAMGLMQLMPGTARDLGVKNPYDPEQNADGGVRYLKSMLERFDGDVNKALAAYNAGPGAVERYGGIPPYEETTRYIQKVIRYQQKYTGV</sequence>
<dbReference type="PANTHER" id="PTHR37423">
    <property type="entry name" value="SOLUBLE LYTIC MUREIN TRANSGLYCOSYLASE-RELATED"/>
    <property type="match status" value="1"/>
</dbReference>